<keyword evidence="5" id="KW-0333">Golgi apparatus</keyword>
<feature type="coiled-coil region" evidence="6">
    <location>
        <begin position="217"/>
        <end position="244"/>
    </location>
</feature>
<gene>
    <name evidence="7" type="ORF">CJ030_MR0G005931</name>
</gene>
<dbReference type="UniPathway" id="UPA00845"/>
<dbReference type="Pfam" id="PF01501">
    <property type="entry name" value="Glyco_transf_8"/>
    <property type="match status" value="1"/>
</dbReference>
<keyword evidence="5" id="KW-0961">Cell wall biogenesis/degradation</keyword>
<protein>
    <recommendedName>
        <fullName evidence="5">Hexosyltransferase</fullName>
        <ecNumber evidence="5">2.4.1.-</ecNumber>
    </recommendedName>
</protein>
<dbReference type="Gene3D" id="3.90.550.10">
    <property type="entry name" value="Spore Coat Polysaccharide Biosynthesis Protein SpsA, Chain A"/>
    <property type="match status" value="1"/>
</dbReference>
<keyword evidence="5" id="KW-1133">Transmembrane helix</keyword>
<comment type="subcellular location">
    <subcellularLocation>
        <location evidence="5">Golgi apparatus membrane</location>
        <topology evidence="5">Single-pass type II membrane protein</topology>
    </subcellularLocation>
</comment>
<evidence type="ECO:0000256" key="4">
    <source>
        <dbReference type="ARBA" id="ARBA00022679"/>
    </source>
</evidence>
<dbReference type="GO" id="GO:0071555">
    <property type="term" value="P:cell wall organization"/>
    <property type="evidence" value="ECO:0007669"/>
    <property type="project" value="UniProtKB-KW"/>
</dbReference>
<dbReference type="AlphaFoldDB" id="A0A6A1UM86"/>
<keyword evidence="4 7" id="KW-0808">Transferase</keyword>
<dbReference type="Pfam" id="PF25557">
    <property type="entry name" value="GAUT_1"/>
    <property type="match status" value="1"/>
</dbReference>
<evidence type="ECO:0000256" key="3">
    <source>
        <dbReference type="ARBA" id="ARBA00022676"/>
    </source>
</evidence>
<feature type="transmembrane region" description="Helical" evidence="5">
    <location>
        <begin position="21"/>
        <end position="41"/>
    </location>
</feature>
<evidence type="ECO:0000256" key="6">
    <source>
        <dbReference type="SAM" id="Coils"/>
    </source>
</evidence>
<dbReference type="InterPro" id="IPR002495">
    <property type="entry name" value="Glyco_trans_8"/>
</dbReference>
<dbReference type="InterPro" id="IPR029993">
    <property type="entry name" value="GAUT"/>
</dbReference>
<sequence>MAMKRGVSGSGIQRNKGGGSRFPLAILIFVAVLVPLVFFVGRGLHTTDRDDLPTGPRRQVIDVVTASTSDMGPLSLDVFKKNNLSASWKIIGAETPVVDPSENQAAAVVRKEAPKSKKENSPVDHAQFVGKPADVARRNLREKRRQKRASELEKQDDEAVIKLENAAIERSKSVDSAVLGKYSIWRKENENDNSDSTVRLMRDQMIMARVYLSIARMKNKVNLYQLLEARLKESQRALGEASTDADLHHSAPERIKSMGQVLSKVKEELYDCKLVTGKLRAMLQSADEQVRSLKKQSTFLSQLAAKTIPNAIHCLSMRLTIEYYLLPLEKRKFPKSENLEDPNLYHYALFSDNVLAASVVVNSTVTNAKDSSKHVFHLVTDKLNFGAMNMWFLLNPPGKATIHVENVDEFKWLNSSYCPVLRQLESAAMKEYYFKAGHPTTLSSGASNLKYRNPKYLSMLNHLRFYLPQVYPKLDKILFLDDDIVVQKDLAGLWSVDLHGKVNGAVETCGESFHRFDKYLNFTNPHIARNFDPNACGWAYGMNIFDLKEWKKKDITGIYHKWQNMNEDRVLWKLGTLPPGLITFYGLTHSLEKSWHVLGLGYNPSIDRAEIDNAAVIHYNGNMKPWLELAMTRYRSYWTKYIKYDHPFVRTCNLSE</sequence>
<comment type="similarity">
    <text evidence="2 5">Belongs to the glycosyltransferase 8 family.</text>
</comment>
<keyword evidence="5" id="KW-0472">Membrane</keyword>
<dbReference type="GO" id="GO:0000139">
    <property type="term" value="C:Golgi membrane"/>
    <property type="evidence" value="ECO:0007669"/>
    <property type="project" value="UniProtKB-SubCell"/>
</dbReference>
<dbReference type="OrthoDB" id="411524at2759"/>
<dbReference type="Proteomes" id="UP000516437">
    <property type="component" value="Unassembled WGS sequence"/>
</dbReference>
<dbReference type="PANTHER" id="PTHR32116">
    <property type="entry name" value="GALACTURONOSYLTRANSFERASE 4-RELATED"/>
    <property type="match status" value="1"/>
</dbReference>
<evidence type="ECO:0000256" key="1">
    <source>
        <dbReference type="ARBA" id="ARBA00004877"/>
    </source>
</evidence>
<dbReference type="InterPro" id="IPR029044">
    <property type="entry name" value="Nucleotide-diphossugar_trans"/>
</dbReference>
<name>A0A6A1UM86_9ROSI</name>
<keyword evidence="6" id="KW-0175">Coiled coil</keyword>
<evidence type="ECO:0000256" key="2">
    <source>
        <dbReference type="ARBA" id="ARBA00006351"/>
    </source>
</evidence>
<dbReference type="EMBL" id="RXIC02000114">
    <property type="protein sequence ID" value="KAB1200897.1"/>
    <property type="molecule type" value="Genomic_DNA"/>
</dbReference>
<dbReference type="SUPFAM" id="SSF53448">
    <property type="entry name" value="Nucleotide-diphospho-sugar transferases"/>
    <property type="match status" value="1"/>
</dbReference>
<dbReference type="PANTHER" id="PTHR32116:SF4">
    <property type="entry name" value="POLYGALACTURONATE 4-ALPHA-GALACTURONOSYLTRANSFERASE"/>
    <property type="match status" value="1"/>
</dbReference>
<reference evidence="7 8" key="1">
    <citation type="journal article" date="2019" name="Plant Biotechnol. J.">
        <title>The red bayberry genome and genetic basis of sex determination.</title>
        <authorList>
            <person name="Jia H.M."/>
            <person name="Jia H.J."/>
            <person name="Cai Q.L."/>
            <person name="Wang Y."/>
            <person name="Zhao H.B."/>
            <person name="Yang W.F."/>
            <person name="Wang G.Y."/>
            <person name="Li Y.H."/>
            <person name="Zhan D.L."/>
            <person name="Shen Y.T."/>
            <person name="Niu Q.F."/>
            <person name="Chang L."/>
            <person name="Qiu J."/>
            <person name="Zhao L."/>
            <person name="Xie H.B."/>
            <person name="Fu W.Y."/>
            <person name="Jin J."/>
            <person name="Li X.W."/>
            <person name="Jiao Y."/>
            <person name="Zhou C.C."/>
            <person name="Tu T."/>
            <person name="Chai C.Y."/>
            <person name="Gao J.L."/>
            <person name="Fan L.J."/>
            <person name="van de Weg E."/>
            <person name="Wang J.Y."/>
            <person name="Gao Z.S."/>
        </authorList>
    </citation>
    <scope>NUCLEOTIDE SEQUENCE [LARGE SCALE GENOMIC DNA]</scope>
    <source>
        <tissue evidence="7">Leaves</tissue>
    </source>
</reference>
<dbReference type="CDD" id="cd06429">
    <property type="entry name" value="GT8_like_1"/>
    <property type="match status" value="1"/>
</dbReference>
<evidence type="ECO:0000256" key="5">
    <source>
        <dbReference type="RuleBase" id="RU362027"/>
    </source>
</evidence>
<comment type="pathway">
    <text evidence="1 5">Glycan metabolism; pectin biosynthesis.</text>
</comment>
<proteinExistence type="inferred from homology"/>
<comment type="caution">
    <text evidence="7">The sequence shown here is derived from an EMBL/GenBank/DDBJ whole genome shotgun (WGS) entry which is preliminary data.</text>
</comment>
<keyword evidence="8" id="KW-1185">Reference proteome</keyword>
<dbReference type="GO" id="GO:0047262">
    <property type="term" value="F:polygalacturonate 4-alpha-galacturonosyltransferase activity"/>
    <property type="evidence" value="ECO:0007669"/>
    <property type="project" value="InterPro"/>
</dbReference>
<dbReference type="EC" id="2.4.1.-" evidence="5"/>
<dbReference type="GO" id="GO:0045489">
    <property type="term" value="P:pectin biosynthetic process"/>
    <property type="evidence" value="ECO:0007669"/>
    <property type="project" value="UniProtKB-UniPathway"/>
</dbReference>
<evidence type="ECO:0000313" key="8">
    <source>
        <dbReference type="Proteomes" id="UP000516437"/>
    </source>
</evidence>
<evidence type="ECO:0000313" key="7">
    <source>
        <dbReference type="EMBL" id="KAB1200897.1"/>
    </source>
</evidence>
<keyword evidence="5" id="KW-0812">Transmembrane</keyword>
<accession>A0A6A1UM86</accession>
<keyword evidence="3 5" id="KW-0328">Glycosyltransferase</keyword>
<organism evidence="7 8">
    <name type="scientific">Morella rubra</name>
    <name type="common">Chinese bayberry</name>
    <dbReference type="NCBI Taxonomy" id="262757"/>
    <lineage>
        <taxon>Eukaryota</taxon>
        <taxon>Viridiplantae</taxon>
        <taxon>Streptophyta</taxon>
        <taxon>Embryophyta</taxon>
        <taxon>Tracheophyta</taxon>
        <taxon>Spermatophyta</taxon>
        <taxon>Magnoliopsida</taxon>
        <taxon>eudicotyledons</taxon>
        <taxon>Gunneridae</taxon>
        <taxon>Pentapetalae</taxon>
        <taxon>rosids</taxon>
        <taxon>fabids</taxon>
        <taxon>Fagales</taxon>
        <taxon>Myricaceae</taxon>
        <taxon>Morella</taxon>
    </lineage>
</organism>